<feature type="compositionally biased region" description="Basic and acidic residues" evidence="1">
    <location>
        <begin position="214"/>
        <end position="227"/>
    </location>
</feature>
<name>A0ABP0IV46_9DINO</name>
<comment type="caution">
    <text evidence="2">The sequence shown here is derived from an EMBL/GenBank/DDBJ whole genome shotgun (WGS) entry which is preliminary data.</text>
</comment>
<protein>
    <submittedName>
        <fullName evidence="2">Integrase catalytic domain-containing protein</fullName>
    </submittedName>
</protein>
<dbReference type="Proteomes" id="UP001642464">
    <property type="component" value="Unassembled WGS sequence"/>
</dbReference>
<feature type="compositionally biased region" description="Basic and acidic residues" evidence="1">
    <location>
        <begin position="175"/>
        <end position="184"/>
    </location>
</feature>
<feature type="region of interest" description="Disordered" evidence="1">
    <location>
        <begin position="110"/>
        <end position="253"/>
    </location>
</feature>
<evidence type="ECO:0000313" key="3">
    <source>
        <dbReference type="Proteomes" id="UP001642464"/>
    </source>
</evidence>
<reference evidence="2 3" key="1">
    <citation type="submission" date="2024-02" db="EMBL/GenBank/DDBJ databases">
        <authorList>
            <person name="Chen Y."/>
            <person name="Shah S."/>
            <person name="Dougan E. K."/>
            <person name="Thang M."/>
            <person name="Chan C."/>
        </authorList>
    </citation>
    <scope>NUCLEOTIDE SEQUENCE [LARGE SCALE GENOMIC DNA]</scope>
</reference>
<organism evidence="2 3">
    <name type="scientific">Durusdinium trenchii</name>
    <dbReference type="NCBI Taxonomy" id="1381693"/>
    <lineage>
        <taxon>Eukaryota</taxon>
        <taxon>Sar</taxon>
        <taxon>Alveolata</taxon>
        <taxon>Dinophyceae</taxon>
        <taxon>Suessiales</taxon>
        <taxon>Symbiodiniaceae</taxon>
        <taxon>Durusdinium</taxon>
    </lineage>
</organism>
<feature type="compositionally biased region" description="Basic and acidic residues" evidence="1">
    <location>
        <begin position="138"/>
        <end position="147"/>
    </location>
</feature>
<sequence length="571" mass="64436">MAQPVYIWRKFLPHTIYAGRKGGHRFVGRPRWVGPGRVVFHELLPGREEQDRQHIVWVILGNRIYKTSIHSVRPLSEKEQAIFEAQGDNSHLWKQLSDVIPRREFIDITGEIPGPDEVQEPVLPEDPNESTVIKPKVRFTEKGHPSEEGYPPNYVPLPPPAPDPEDSELVNEYLPDAKRAKLDTEDTEDNEEKIPSPESLPGSRRASTSSKTPLLEESKEDKDKPEEGVIDDTPVPEPEVKKARADEDSDPDQEDLAIHLDLNQAILDIGEGYVMNIDLDFSSNRQKKQFEKDPIAYLAKKVNGAEVNYKRLSPEERQLSENAKGGEVAIPGHRLREAPSTPLTADEVAACRAALGALQWVSSQTQIQACARVNLLLTELTVNRNMQVAKEINDLIKEIRSNPMDCVIVTLADQAWGNRPQGGSTGGLLTCIGGPEMMLGEAGRLNPIAWKTWRLKRKAISTNDGEIQATLEGEDQLFRTRWMWCQLNGCCAIEDIDILQKANEMVKWQFIKSQIWKLRYDPGFVCSEKKTRRQGLEAVRQMKQLQSLIPFAGPDSRKLWNWCDETGSIES</sequence>
<evidence type="ECO:0000313" key="2">
    <source>
        <dbReference type="EMBL" id="CAK9005956.1"/>
    </source>
</evidence>
<gene>
    <name evidence="2" type="ORF">SCF082_LOCUS8815</name>
</gene>
<dbReference type="EMBL" id="CAXAMM010005091">
    <property type="protein sequence ID" value="CAK9005956.1"/>
    <property type="molecule type" value="Genomic_DNA"/>
</dbReference>
<evidence type="ECO:0000256" key="1">
    <source>
        <dbReference type="SAM" id="MobiDB-lite"/>
    </source>
</evidence>
<keyword evidence="3" id="KW-1185">Reference proteome</keyword>
<accession>A0ABP0IV46</accession>
<proteinExistence type="predicted"/>
<feature type="compositionally biased region" description="Pro residues" evidence="1">
    <location>
        <begin position="153"/>
        <end position="162"/>
    </location>
</feature>